<protein>
    <recommendedName>
        <fullName evidence="9">FUN14-domain-containing protein</fullName>
    </recommendedName>
</protein>
<evidence type="ECO:0000313" key="7">
    <source>
        <dbReference type="EMBL" id="PYI28816.1"/>
    </source>
</evidence>
<dbReference type="InterPro" id="IPR007014">
    <property type="entry name" value="FUN14"/>
</dbReference>
<dbReference type="Proteomes" id="UP000248817">
    <property type="component" value="Unassembled WGS sequence"/>
</dbReference>
<evidence type="ECO:0000256" key="5">
    <source>
        <dbReference type="ARBA" id="ARBA00023136"/>
    </source>
</evidence>
<dbReference type="EMBL" id="KZ825541">
    <property type="protein sequence ID" value="PYI28816.1"/>
    <property type="molecule type" value="Genomic_DNA"/>
</dbReference>
<evidence type="ECO:0008006" key="9">
    <source>
        <dbReference type="Google" id="ProtNLM"/>
    </source>
</evidence>
<dbReference type="GO" id="GO:0016020">
    <property type="term" value="C:membrane"/>
    <property type="evidence" value="ECO:0007669"/>
    <property type="project" value="UniProtKB-SubCell"/>
</dbReference>
<comment type="similarity">
    <text evidence="2">Belongs to the FUN14 family.</text>
</comment>
<sequence length="161" mass="16881">MTFLLSRTTTTLLGTTLGLGLTASLHPLSPFRAAPLQCQYSAAAGAPEPNWTVPASDPAIRKPGRTGPILTAANMRQVSLGSVLGLVVGVGLRAFSRVLVVLIGMGIVAVEWAAAKGYNILPVNTLQRYVKRVDLQGAVSKHIPFKLSFGVTMGLAALAQF</sequence>
<reference evidence="7 8" key="1">
    <citation type="submission" date="2018-02" db="EMBL/GenBank/DDBJ databases">
        <title>The genomes of Aspergillus section Nigri reveals drivers in fungal speciation.</title>
        <authorList>
            <consortium name="DOE Joint Genome Institute"/>
            <person name="Vesth T.C."/>
            <person name="Nybo J."/>
            <person name="Theobald S."/>
            <person name="Brandl J."/>
            <person name="Frisvad J.C."/>
            <person name="Nielsen K.F."/>
            <person name="Lyhne E.K."/>
            <person name="Kogle M.E."/>
            <person name="Kuo A."/>
            <person name="Riley R."/>
            <person name="Clum A."/>
            <person name="Nolan M."/>
            <person name="Lipzen A."/>
            <person name="Salamov A."/>
            <person name="Henrissat B."/>
            <person name="Wiebenga A."/>
            <person name="De vries R.P."/>
            <person name="Grigoriev I.V."/>
            <person name="Mortensen U.H."/>
            <person name="Andersen M.R."/>
            <person name="Baker S.E."/>
        </authorList>
    </citation>
    <scope>NUCLEOTIDE SEQUENCE [LARGE SCALE GENOMIC DNA]</scope>
    <source>
        <strain evidence="7 8">CBS 114.80</strain>
    </source>
</reference>
<keyword evidence="3" id="KW-0812">Transmembrane</keyword>
<keyword evidence="8" id="KW-1185">Reference proteome</keyword>
<evidence type="ECO:0000256" key="2">
    <source>
        <dbReference type="ARBA" id="ARBA00009160"/>
    </source>
</evidence>
<proteinExistence type="inferred from homology"/>
<organism evidence="7 8">
    <name type="scientific">Aspergillus indologenus CBS 114.80</name>
    <dbReference type="NCBI Taxonomy" id="1450541"/>
    <lineage>
        <taxon>Eukaryota</taxon>
        <taxon>Fungi</taxon>
        <taxon>Dikarya</taxon>
        <taxon>Ascomycota</taxon>
        <taxon>Pezizomycotina</taxon>
        <taxon>Eurotiomycetes</taxon>
        <taxon>Eurotiomycetidae</taxon>
        <taxon>Eurotiales</taxon>
        <taxon>Aspergillaceae</taxon>
        <taxon>Aspergillus</taxon>
        <taxon>Aspergillus subgen. Circumdati</taxon>
    </lineage>
</organism>
<accession>A0A2V5J4H4</accession>
<comment type="subcellular location">
    <subcellularLocation>
        <location evidence="1">Membrane</location>
    </subcellularLocation>
</comment>
<gene>
    <name evidence="7" type="ORF">BP00DRAFT_428019</name>
</gene>
<dbReference type="AlphaFoldDB" id="A0A2V5J4H4"/>
<name>A0A2V5J4H4_9EURO</name>
<evidence type="ECO:0000256" key="1">
    <source>
        <dbReference type="ARBA" id="ARBA00004370"/>
    </source>
</evidence>
<feature type="chain" id="PRO_5015988005" description="FUN14-domain-containing protein" evidence="6">
    <location>
        <begin position="19"/>
        <end position="161"/>
    </location>
</feature>
<dbReference type="Pfam" id="PF04930">
    <property type="entry name" value="FUN14"/>
    <property type="match status" value="1"/>
</dbReference>
<evidence type="ECO:0000256" key="6">
    <source>
        <dbReference type="SAM" id="SignalP"/>
    </source>
</evidence>
<keyword evidence="4" id="KW-1133">Transmembrane helix</keyword>
<evidence type="ECO:0000256" key="4">
    <source>
        <dbReference type="ARBA" id="ARBA00022989"/>
    </source>
</evidence>
<keyword evidence="5" id="KW-0472">Membrane</keyword>
<feature type="signal peptide" evidence="6">
    <location>
        <begin position="1"/>
        <end position="18"/>
    </location>
</feature>
<keyword evidence="6" id="KW-0732">Signal</keyword>
<evidence type="ECO:0000256" key="3">
    <source>
        <dbReference type="ARBA" id="ARBA00022692"/>
    </source>
</evidence>
<evidence type="ECO:0000313" key="8">
    <source>
        <dbReference type="Proteomes" id="UP000248817"/>
    </source>
</evidence>